<dbReference type="InterPro" id="IPR036736">
    <property type="entry name" value="ACP-like_sf"/>
</dbReference>
<protein>
    <submittedName>
        <fullName evidence="2">Phosphopantetheine-binding protein</fullName>
    </submittedName>
</protein>
<dbReference type="PROSITE" id="PS50075">
    <property type="entry name" value="CARRIER"/>
    <property type="match status" value="1"/>
</dbReference>
<proteinExistence type="predicted"/>
<organism evidence="2 3">
    <name type="scientific">Pseudobowmanella zhangzhouensis</name>
    <dbReference type="NCBI Taxonomy" id="1537679"/>
    <lineage>
        <taxon>Bacteria</taxon>
        <taxon>Pseudomonadati</taxon>
        <taxon>Pseudomonadota</taxon>
        <taxon>Gammaproteobacteria</taxon>
        <taxon>Alteromonadales</taxon>
        <taxon>Alteromonadaceae</taxon>
    </lineage>
</organism>
<name>A0ABW1XFA3_9ALTE</name>
<comment type="caution">
    <text evidence="2">The sequence shown here is derived from an EMBL/GenBank/DDBJ whole genome shotgun (WGS) entry which is preliminary data.</text>
</comment>
<dbReference type="Gene3D" id="1.10.1200.10">
    <property type="entry name" value="ACP-like"/>
    <property type="match status" value="1"/>
</dbReference>
<dbReference type="SUPFAM" id="SSF47336">
    <property type="entry name" value="ACP-like"/>
    <property type="match status" value="1"/>
</dbReference>
<sequence length="81" mass="9173">MSERTEVLSALEDIFDDVFMDADVSFSDSLSSDDIEEWDSLAQIRLLTTIEKHFSIQFEIEQIDQLKSVSSLVDAILAKMA</sequence>
<dbReference type="InterPro" id="IPR009081">
    <property type="entry name" value="PP-bd_ACP"/>
</dbReference>
<dbReference type="Pfam" id="PF00550">
    <property type="entry name" value="PP-binding"/>
    <property type="match status" value="1"/>
</dbReference>
<keyword evidence="3" id="KW-1185">Reference proteome</keyword>
<evidence type="ECO:0000313" key="3">
    <source>
        <dbReference type="Proteomes" id="UP001596364"/>
    </source>
</evidence>
<accession>A0ABW1XFA3</accession>
<feature type="domain" description="Carrier" evidence="1">
    <location>
        <begin position="2"/>
        <end position="80"/>
    </location>
</feature>
<reference evidence="3" key="1">
    <citation type="journal article" date="2019" name="Int. J. Syst. Evol. Microbiol.">
        <title>The Global Catalogue of Microorganisms (GCM) 10K type strain sequencing project: providing services to taxonomists for standard genome sequencing and annotation.</title>
        <authorList>
            <consortium name="The Broad Institute Genomics Platform"/>
            <consortium name="The Broad Institute Genome Sequencing Center for Infectious Disease"/>
            <person name="Wu L."/>
            <person name="Ma J."/>
        </authorList>
    </citation>
    <scope>NUCLEOTIDE SEQUENCE [LARGE SCALE GENOMIC DNA]</scope>
    <source>
        <strain evidence="3">CGMCC 1.16031</strain>
    </source>
</reference>
<dbReference type="RefSeq" id="WP_165490791.1">
    <property type="nucleotide sequence ID" value="NZ_JBHSUS010000001.1"/>
</dbReference>
<gene>
    <name evidence="2" type="ORF">ACFP85_00795</name>
</gene>
<evidence type="ECO:0000313" key="2">
    <source>
        <dbReference type="EMBL" id="MFC6438699.1"/>
    </source>
</evidence>
<dbReference type="Proteomes" id="UP001596364">
    <property type="component" value="Unassembled WGS sequence"/>
</dbReference>
<dbReference type="EMBL" id="JBHSUS010000001">
    <property type="protein sequence ID" value="MFC6438699.1"/>
    <property type="molecule type" value="Genomic_DNA"/>
</dbReference>
<evidence type="ECO:0000259" key="1">
    <source>
        <dbReference type="PROSITE" id="PS50075"/>
    </source>
</evidence>